<sequence length="188" mass="20911">MTVHFLLGGARSGKSSYAEQLALACKAQSQSKQLHYIATAVAFDDEMRRRIELHQERRGTQWHNHEEPTELVSLIEKFSVQDVVLIDCFTLWMNNIIYNNGDTATTEMIDAQVKQLVLALSRSPATYYCVSNEVGLGIVPLGEVTRLYVDHAGWMNQAIAKVADTVTFMAAGLPLAMKGGPVEEFPHD</sequence>
<gene>
    <name evidence="15" type="primary">cobU</name>
    <name evidence="15" type="ORF">LDJ79_13585</name>
</gene>
<keyword evidence="16" id="KW-1185">Reference proteome</keyword>
<dbReference type="Pfam" id="PF02283">
    <property type="entry name" value="CobU"/>
    <property type="match status" value="1"/>
</dbReference>
<comment type="function">
    <text evidence="4 14">Catalyzes ATP-dependent phosphorylation of adenosylcobinamide and addition of GMP to adenosylcobinamide phosphate.</text>
</comment>
<evidence type="ECO:0000256" key="1">
    <source>
        <dbReference type="ARBA" id="ARBA00000312"/>
    </source>
</evidence>
<evidence type="ECO:0000256" key="8">
    <source>
        <dbReference type="ARBA" id="ARBA00022573"/>
    </source>
</evidence>
<dbReference type="PIRSF" id="PIRSF006135">
    <property type="entry name" value="CobU"/>
    <property type="match status" value="1"/>
</dbReference>
<dbReference type="NCBIfam" id="NF004469">
    <property type="entry name" value="PRK05800.1"/>
    <property type="match status" value="1"/>
</dbReference>
<keyword evidence="15" id="KW-0548">Nucleotidyltransferase</keyword>
<comment type="catalytic activity">
    <reaction evidence="2 14">
        <text>adenosylcob(III)inamide phosphate + GTP + H(+) = adenosylcob(III)inamide-GDP + diphosphate</text>
        <dbReference type="Rhea" id="RHEA:22712"/>
        <dbReference type="ChEBI" id="CHEBI:15378"/>
        <dbReference type="ChEBI" id="CHEBI:33019"/>
        <dbReference type="ChEBI" id="CHEBI:37565"/>
        <dbReference type="ChEBI" id="CHEBI:58502"/>
        <dbReference type="ChEBI" id="CHEBI:60487"/>
        <dbReference type="EC" id="2.7.7.62"/>
    </reaction>
</comment>
<evidence type="ECO:0000256" key="14">
    <source>
        <dbReference type="PIRNR" id="PIRNR006135"/>
    </source>
</evidence>
<name>A0ABS7YN87_9VIBR</name>
<evidence type="ECO:0000256" key="6">
    <source>
        <dbReference type="ARBA" id="ARBA00005159"/>
    </source>
</evidence>
<dbReference type="RefSeq" id="WP_225250952.1">
    <property type="nucleotide sequence ID" value="NZ_JAIWIU010000092.1"/>
</dbReference>
<keyword evidence="13 14" id="KW-0342">GTP-binding</keyword>
<evidence type="ECO:0000256" key="13">
    <source>
        <dbReference type="ARBA" id="ARBA00023134"/>
    </source>
</evidence>
<dbReference type="CDD" id="cd00544">
    <property type="entry name" value="CobU"/>
    <property type="match status" value="1"/>
</dbReference>
<dbReference type="Gene3D" id="3.40.50.300">
    <property type="entry name" value="P-loop containing nucleotide triphosphate hydrolases"/>
    <property type="match status" value="1"/>
</dbReference>
<evidence type="ECO:0000256" key="12">
    <source>
        <dbReference type="ARBA" id="ARBA00022840"/>
    </source>
</evidence>
<evidence type="ECO:0000256" key="10">
    <source>
        <dbReference type="ARBA" id="ARBA00022741"/>
    </source>
</evidence>
<dbReference type="Proteomes" id="UP001199044">
    <property type="component" value="Unassembled WGS sequence"/>
</dbReference>
<keyword evidence="8 14" id="KW-0169">Cobalamin biosynthesis</keyword>
<organism evidence="15 16">
    <name type="scientific">Vibrio tritonius</name>
    <dbReference type="NCBI Taxonomy" id="1435069"/>
    <lineage>
        <taxon>Bacteria</taxon>
        <taxon>Pseudomonadati</taxon>
        <taxon>Pseudomonadota</taxon>
        <taxon>Gammaproteobacteria</taxon>
        <taxon>Vibrionales</taxon>
        <taxon>Vibrionaceae</taxon>
        <taxon>Vibrio</taxon>
    </lineage>
</organism>
<evidence type="ECO:0000256" key="5">
    <source>
        <dbReference type="ARBA" id="ARBA00004692"/>
    </source>
</evidence>
<comment type="pathway">
    <text evidence="6 14">Cofactor biosynthesis; adenosylcobalamin biosynthesis; adenosylcobalamin from cob(II)yrinate a,c-diamide: step 5/7.</text>
</comment>
<dbReference type="InterPro" id="IPR003203">
    <property type="entry name" value="CobU/CobP"/>
</dbReference>
<evidence type="ECO:0000256" key="2">
    <source>
        <dbReference type="ARBA" id="ARBA00000711"/>
    </source>
</evidence>
<comment type="similarity">
    <text evidence="7 14">Belongs to the CobU/CobP family.</text>
</comment>
<dbReference type="PANTHER" id="PTHR34848">
    <property type="match status" value="1"/>
</dbReference>
<dbReference type="EC" id="2.7.7.62" evidence="14"/>
<comment type="catalytic activity">
    <reaction evidence="3">
        <text>adenosylcob(III)inamide + GTP = adenosylcob(III)inamide phosphate + GDP + H(+)</text>
        <dbReference type="Rhea" id="RHEA:15765"/>
        <dbReference type="ChEBI" id="CHEBI:2480"/>
        <dbReference type="ChEBI" id="CHEBI:15378"/>
        <dbReference type="ChEBI" id="CHEBI:37565"/>
        <dbReference type="ChEBI" id="CHEBI:58189"/>
        <dbReference type="ChEBI" id="CHEBI:58502"/>
        <dbReference type="EC" id="2.7.1.156"/>
    </reaction>
</comment>
<accession>A0ABS7YN87</accession>
<keyword evidence="12 14" id="KW-0067">ATP-binding</keyword>
<evidence type="ECO:0000313" key="15">
    <source>
        <dbReference type="EMBL" id="MCA2017153.1"/>
    </source>
</evidence>
<keyword evidence="10 14" id="KW-0547">Nucleotide-binding</keyword>
<dbReference type="GO" id="GO:0043752">
    <property type="term" value="F:adenosylcobinamide kinase activity"/>
    <property type="evidence" value="ECO:0007669"/>
    <property type="project" value="UniProtKB-EC"/>
</dbReference>
<dbReference type="PANTHER" id="PTHR34848:SF1">
    <property type="entry name" value="BIFUNCTIONAL ADENOSYLCOBALAMIN BIOSYNTHESIS PROTEIN COBU"/>
    <property type="match status" value="1"/>
</dbReference>
<dbReference type="EMBL" id="JAIWIU010000092">
    <property type="protein sequence ID" value="MCA2017153.1"/>
    <property type="molecule type" value="Genomic_DNA"/>
</dbReference>
<keyword evidence="9 14" id="KW-0808">Transferase</keyword>
<comment type="pathway">
    <text evidence="5 14">Cofactor biosynthesis; adenosylcobalamin biosynthesis; adenosylcobalamin from cob(II)yrinate a,c-diamide: step 6/7.</text>
</comment>
<proteinExistence type="inferred from homology"/>
<comment type="catalytic activity">
    <reaction evidence="1 14">
        <text>adenosylcob(III)inamide + ATP = adenosylcob(III)inamide phosphate + ADP + H(+)</text>
        <dbReference type="Rhea" id="RHEA:15769"/>
        <dbReference type="ChEBI" id="CHEBI:2480"/>
        <dbReference type="ChEBI" id="CHEBI:15378"/>
        <dbReference type="ChEBI" id="CHEBI:30616"/>
        <dbReference type="ChEBI" id="CHEBI:58502"/>
        <dbReference type="ChEBI" id="CHEBI:456216"/>
        <dbReference type="EC" id="2.7.1.156"/>
    </reaction>
</comment>
<evidence type="ECO:0000256" key="3">
    <source>
        <dbReference type="ARBA" id="ARBA00001522"/>
    </source>
</evidence>
<dbReference type="GO" id="GO:0008820">
    <property type="term" value="F:cobinamide phosphate guanylyltransferase activity"/>
    <property type="evidence" value="ECO:0007669"/>
    <property type="project" value="UniProtKB-EC"/>
</dbReference>
<evidence type="ECO:0000256" key="4">
    <source>
        <dbReference type="ARBA" id="ARBA00003889"/>
    </source>
</evidence>
<reference evidence="16" key="1">
    <citation type="submission" date="2023-07" db="EMBL/GenBank/DDBJ databases">
        <title>Molecular identification of indigenous halophilic bacteria isolated from red sea cost, biodegradation of synthetic dyes and assessment of degraded metabolite toxicity.</title>
        <authorList>
            <person name="Chaieb K."/>
            <person name="Altayb H.N."/>
        </authorList>
    </citation>
    <scope>NUCLEOTIDE SEQUENCE [LARGE SCALE GENOMIC DNA]</scope>
    <source>
        <strain evidence="16">K20</strain>
    </source>
</reference>
<comment type="caution">
    <text evidence="15">The sequence shown here is derived from an EMBL/GenBank/DDBJ whole genome shotgun (WGS) entry which is preliminary data.</text>
</comment>
<evidence type="ECO:0000256" key="7">
    <source>
        <dbReference type="ARBA" id="ARBA00007490"/>
    </source>
</evidence>
<keyword evidence="11 14" id="KW-0418">Kinase</keyword>
<evidence type="ECO:0000256" key="9">
    <source>
        <dbReference type="ARBA" id="ARBA00022679"/>
    </source>
</evidence>
<dbReference type="SUPFAM" id="SSF52540">
    <property type="entry name" value="P-loop containing nucleoside triphosphate hydrolases"/>
    <property type="match status" value="1"/>
</dbReference>
<protein>
    <recommendedName>
        <fullName evidence="14">Bifunctional adenosylcobalamin biosynthesis protein</fullName>
        <ecNumber evidence="14">2.7.1.156</ecNumber>
        <ecNumber evidence="14">2.7.7.62</ecNumber>
    </recommendedName>
</protein>
<dbReference type="InterPro" id="IPR027417">
    <property type="entry name" value="P-loop_NTPase"/>
</dbReference>
<evidence type="ECO:0000313" key="16">
    <source>
        <dbReference type="Proteomes" id="UP001199044"/>
    </source>
</evidence>
<evidence type="ECO:0000256" key="11">
    <source>
        <dbReference type="ARBA" id="ARBA00022777"/>
    </source>
</evidence>
<dbReference type="EC" id="2.7.1.156" evidence="14"/>